<feature type="transmembrane region" description="Helical" evidence="6">
    <location>
        <begin position="214"/>
        <end position="239"/>
    </location>
</feature>
<feature type="transmembrane region" description="Helical" evidence="6">
    <location>
        <begin position="246"/>
        <end position="265"/>
    </location>
</feature>
<evidence type="ECO:0000256" key="1">
    <source>
        <dbReference type="ARBA" id="ARBA00004141"/>
    </source>
</evidence>
<accession>A0A7V1LP52</accession>
<feature type="transmembrane region" description="Helical" evidence="6">
    <location>
        <begin position="125"/>
        <end position="144"/>
    </location>
</feature>
<keyword evidence="5 6" id="KW-0472">Membrane</keyword>
<dbReference type="PANTHER" id="PTHR32322:SF2">
    <property type="entry name" value="EAMA DOMAIN-CONTAINING PROTEIN"/>
    <property type="match status" value="1"/>
</dbReference>
<dbReference type="Pfam" id="PF00892">
    <property type="entry name" value="EamA"/>
    <property type="match status" value="2"/>
</dbReference>
<feature type="transmembrane region" description="Helical" evidence="6">
    <location>
        <begin position="271"/>
        <end position="288"/>
    </location>
</feature>
<comment type="similarity">
    <text evidence="2">Belongs to the EamA transporter family.</text>
</comment>
<protein>
    <submittedName>
        <fullName evidence="8">DMT family transporter</fullName>
    </submittedName>
</protein>
<proteinExistence type="inferred from homology"/>
<feature type="transmembrane region" description="Helical" evidence="6">
    <location>
        <begin position="183"/>
        <end position="202"/>
    </location>
</feature>
<sequence>MPVSSKRLATFLLLASALIWGSSFILIKKGLLVFNATQVGLLRITFAMLALLPLALYSFKQYYRGRLLKLTVAGISGNLLPALLFATAQTHLDSGVTGVLNALTPLFTMLVGVILFNYRFIPRQLLGLIIGLTGATLISFIGKSGSWESFNYYSLLVLAASFLYGFNVNWIKRFLSDMPSKNLTALSLFLMGVPAMIMLFFGDFVTRMETVPGAWTALGYLAILGVVNTALALVLFFRLLQIANPVTTSSVTYIIPVIALVIGFLDGEALGWLHILGMGLILGGVIIINRSE</sequence>
<organism evidence="8">
    <name type="scientific">Caldithrix abyssi</name>
    <dbReference type="NCBI Taxonomy" id="187145"/>
    <lineage>
        <taxon>Bacteria</taxon>
        <taxon>Pseudomonadati</taxon>
        <taxon>Calditrichota</taxon>
        <taxon>Calditrichia</taxon>
        <taxon>Calditrichales</taxon>
        <taxon>Calditrichaceae</taxon>
        <taxon>Caldithrix</taxon>
    </lineage>
</organism>
<evidence type="ECO:0000256" key="6">
    <source>
        <dbReference type="SAM" id="Phobius"/>
    </source>
</evidence>
<dbReference type="GO" id="GO:0016020">
    <property type="term" value="C:membrane"/>
    <property type="evidence" value="ECO:0007669"/>
    <property type="project" value="UniProtKB-SubCell"/>
</dbReference>
<comment type="subcellular location">
    <subcellularLocation>
        <location evidence="1">Membrane</location>
        <topology evidence="1">Multi-pass membrane protein</topology>
    </subcellularLocation>
</comment>
<gene>
    <name evidence="8" type="ORF">ENJ10_12610</name>
</gene>
<dbReference type="SUPFAM" id="SSF103481">
    <property type="entry name" value="Multidrug resistance efflux transporter EmrE"/>
    <property type="match status" value="2"/>
</dbReference>
<feature type="domain" description="EamA" evidence="7">
    <location>
        <begin position="154"/>
        <end position="289"/>
    </location>
</feature>
<evidence type="ECO:0000259" key="7">
    <source>
        <dbReference type="Pfam" id="PF00892"/>
    </source>
</evidence>
<dbReference type="AlphaFoldDB" id="A0A7V1LP52"/>
<dbReference type="InterPro" id="IPR050638">
    <property type="entry name" value="AA-Vitamin_Transporters"/>
</dbReference>
<keyword evidence="3 6" id="KW-0812">Transmembrane</keyword>
<evidence type="ECO:0000256" key="2">
    <source>
        <dbReference type="ARBA" id="ARBA00007362"/>
    </source>
</evidence>
<feature type="transmembrane region" description="Helical" evidence="6">
    <location>
        <begin position="40"/>
        <end position="59"/>
    </location>
</feature>
<keyword evidence="4 6" id="KW-1133">Transmembrane helix</keyword>
<evidence type="ECO:0000256" key="3">
    <source>
        <dbReference type="ARBA" id="ARBA00022692"/>
    </source>
</evidence>
<evidence type="ECO:0000256" key="5">
    <source>
        <dbReference type="ARBA" id="ARBA00023136"/>
    </source>
</evidence>
<evidence type="ECO:0000313" key="8">
    <source>
        <dbReference type="EMBL" id="HED11525.1"/>
    </source>
</evidence>
<dbReference type="InterPro" id="IPR000620">
    <property type="entry name" value="EamA_dom"/>
</dbReference>
<evidence type="ECO:0000256" key="4">
    <source>
        <dbReference type="ARBA" id="ARBA00022989"/>
    </source>
</evidence>
<comment type="caution">
    <text evidence="8">The sequence shown here is derived from an EMBL/GenBank/DDBJ whole genome shotgun (WGS) entry which is preliminary data.</text>
</comment>
<dbReference type="Proteomes" id="UP000886005">
    <property type="component" value="Unassembled WGS sequence"/>
</dbReference>
<feature type="transmembrane region" description="Helical" evidence="6">
    <location>
        <begin position="98"/>
        <end position="118"/>
    </location>
</feature>
<feature type="transmembrane region" description="Helical" evidence="6">
    <location>
        <begin position="150"/>
        <end position="171"/>
    </location>
</feature>
<feature type="transmembrane region" description="Helical" evidence="6">
    <location>
        <begin position="71"/>
        <end position="92"/>
    </location>
</feature>
<dbReference type="EMBL" id="DRLD01000355">
    <property type="protein sequence ID" value="HED11525.1"/>
    <property type="molecule type" value="Genomic_DNA"/>
</dbReference>
<feature type="domain" description="EamA" evidence="7">
    <location>
        <begin position="9"/>
        <end position="139"/>
    </location>
</feature>
<name>A0A7V1LP52_CALAY</name>
<dbReference type="PANTHER" id="PTHR32322">
    <property type="entry name" value="INNER MEMBRANE TRANSPORTER"/>
    <property type="match status" value="1"/>
</dbReference>
<dbReference type="InterPro" id="IPR037185">
    <property type="entry name" value="EmrE-like"/>
</dbReference>
<reference evidence="8" key="1">
    <citation type="journal article" date="2020" name="mSystems">
        <title>Genome- and Community-Level Interaction Insights into Carbon Utilization and Element Cycling Functions of Hydrothermarchaeota in Hydrothermal Sediment.</title>
        <authorList>
            <person name="Zhou Z."/>
            <person name="Liu Y."/>
            <person name="Xu W."/>
            <person name="Pan J."/>
            <person name="Luo Z.H."/>
            <person name="Li M."/>
        </authorList>
    </citation>
    <scope>NUCLEOTIDE SEQUENCE [LARGE SCALE GENOMIC DNA]</scope>
    <source>
        <strain evidence="8">HyVt-456</strain>
    </source>
</reference>